<dbReference type="RefSeq" id="WP_147065635.1">
    <property type="nucleotide sequence ID" value="NZ_BAAARO010000026.1"/>
</dbReference>
<keyword evidence="3" id="KW-0804">Transcription</keyword>
<feature type="DNA-binding region" description="H-T-H motif" evidence="4">
    <location>
        <begin position="32"/>
        <end position="51"/>
    </location>
</feature>
<feature type="domain" description="HTH tetR-type" evidence="5">
    <location>
        <begin position="9"/>
        <end position="69"/>
    </location>
</feature>
<dbReference type="InterPro" id="IPR009057">
    <property type="entry name" value="Homeodomain-like_sf"/>
</dbReference>
<evidence type="ECO:0000313" key="6">
    <source>
        <dbReference type="EMBL" id="GEO30035.1"/>
    </source>
</evidence>
<organism evidence="6 7">
    <name type="scientific">Terrabacter aerolatus</name>
    <dbReference type="NCBI Taxonomy" id="422442"/>
    <lineage>
        <taxon>Bacteria</taxon>
        <taxon>Bacillati</taxon>
        <taxon>Actinomycetota</taxon>
        <taxon>Actinomycetes</taxon>
        <taxon>Micrococcales</taxon>
        <taxon>Intrasporangiaceae</taxon>
        <taxon>Terrabacter</taxon>
    </lineage>
</organism>
<dbReference type="GO" id="GO:0000976">
    <property type="term" value="F:transcription cis-regulatory region binding"/>
    <property type="evidence" value="ECO:0007669"/>
    <property type="project" value="TreeGrafter"/>
</dbReference>
<dbReference type="Pfam" id="PF00440">
    <property type="entry name" value="TetR_N"/>
    <property type="match status" value="1"/>
</dbReference>
<dbReference type="EMBL" id="BJYX01000007">
    <property type="protein sequence ID" value="GEO30035.1"/>
    <property type="molecule type" value="Genomic_DNA"/>
</dbReference>
<accession>A0A512D0Q2</accession>
<evidence type="ECO:0000259" key="5">
    <source>
        <dbReference type="PROSITE" id="PS50977"/>
    </source>
</evidence>
<reference evidence="6 7" key="1">
    <citation type="submission" date="2019-07" db="EMBL/GenBank/DDBJ databases">
        <title>Whole genome shotgun sequence of Terrabacter aerolatus NBRC 106305.</title>
        <authorList>
            <person name="Hosoyama A."/>
            <person name="Uohara A."/>
            <person name="Ohji S."/>
            <person name="Ichikawa N."/>
        </authorList>
    </citation>
    <scope>NUCLEOTIDE SEQUENCE [LARGE SCALE GENOMIC DNA]</scope>
    <source>
        <strain evidence="6 7">NBRC 106305</strain>
    </source>
</reference>
<protein>
    <submittedName>
        <fullName evidence="6">TetR family transcriptional regulator</fullName>
    </submittedName>
</protein>
<keyword evidence="1" id="KW-0805">Transcription regulation</keyword>
<dbReference type="InterPro" id="IPR050109">
    <property type="entry name" value="HTH-type_TetR-like_transc_reg"/>
</dbReference>
<dbReference type="Gene3D" id="1.10.357.10">
    <property type="entry name" value="Tetracycline Repressor, domain 2"/>
    <property type="match status" value="1"/>
</dbReference>
<dbReference type="GO" id="GO:0003700">
    <property type="term" value="F:DNA-binding transcription factor activity"/>
    <property type="evidence" value="ECO:0007669"/>
    <property type="project" value="TreeGrafter"/>
</dbReference>
<evidence type="ECO:0000256" key="3">
    <source>
        <dbReference type="ARBA" id="ARBA00023163"/>
    </source>
</evidence>
<dbReference type="OrthoDB" id="3403733at2"/>
<name>A0A512D0Q2_9MICO</name>
<evidence type="ECO:0000256" key="4">
    <source>
        <dbReference type="PROSITE-ProRule" id="PRU00335"/>
    </source>
</evidence>
<evidence type="ECO:0000313" key="7">
    <source>
        <dbReference type="Proteomes" id="UP000321534"/>
    </source>
</evidence>
<evidence type="ECO:0000256" key="1">
    <source>
        <dbReference type="ARBA" id="ARBA00023015"/>
    </source>
</evidence>
<proteinExistence type="predicted"/>
<keyword evidence="2 4" id="KW-0238">DNA-binding</keyword>
<dbReference type="PANTHER" id="PTHR30055:SF234">
    <property type="entry name" value="HTH-TYPE TRANSCRIPTIONAL REGULATOR BETI"/>
    <property type="match status" value="1"/>
</dbReference>
<sequence length="186" mass="19981">MARPQAPRGHGRRRVIDAAVELFAEHGVTGTSLQMIADHLGVTKAAVYYQFHAKEDIVLAVLEEALVDLRAFVETAEAEPSPDEAAMVALRGLVDLMIGHRKVVAALMRDPEVERIMATHDDLNSLVGRLTALLLGPAPDLRRRIAVSVVGAGVAQAGTDPLLADVDDETLRAELLELGPSMLPRS</sequence>
<evidence type="ECO:0000256" key="2">
    <source>
        <dbReference type="ARBA" id="ARBA00023125"/>
    </source>
</evidence>
<dbReference type="InterPro" id="IPR001647">
    <property type="entry name" value="HTH_TetR"/>
</dbReference>
<dbReference type="PRINTS" id="PR00455">
    <property type="entry name" value="HTHTETR"/>
</dbReference>
<dbReference type="PANTHER" id="PTHR30055">
    <property type="entry name" value="HTH-TYPE TRANSCRIPTIONAL REGULATOR RUTR"/>
    <property type="match status" value="1"/>
</dbReference>
<dbReference type="AlphaFoldDB" id="A0A512D0Q2"/>
<keyword evidence="7" id="KW-1185">Reference proteome</keyword>
<dbReference type="SUPFAM" id="SSF46689">
    <property type="entry name" value="Homeodomain-like"/>
    <property type="match status" value="1"/>
</dbReference>
<dbReference type="PROSITE" id="PS50977">
    <property type="entry name" value="HTH_TETR_2"/>
    <property type="match status" value="1"/>
</dbReference>
<comment type="caution">
    <text evidence="6">The sequence shown here is derived from an EMBL/GenBank/DDBJ whole genome shotgun (WGS) entry which is preliminary data.</text>
</comment>
<dbReference type="Proteomes" id="UP000321534">
    <property type="component" value="Unassembled WGS sequence"/>
</dbReference>
<gene>
    <name evidence="6" type="ORF">TAE01_18450</name>
</gene>